<evidence type="ECO:0000313" key="11">
    <source>
        <dbReference type="Proteomes" id="UP001443914"/>
    </source>
</evidence>
<dbReference type="FunFam" id="2.160.20.10:FF:000004">
    <property type="entry name" value="Pectin lyase-like superfamily protein"/>
    <property type="match status" value="1"/>
</dbReference>
<keyword evidence="6 9" id="KW-0326">Glycosidase</keyword>
<comment type="caution">
    <text evidence="10">The sequence shown here is derived from an EMBL/GenBank/DDBJ whole genome shotgun (WGS) entry which is preliminary data.</text>
</comment>
<dbReference type="GO" id="GO:0005975">
    <property type="term" value="P:carbohydrate metabolic process"/>
    <property type="evidence" value="ECO:0007669"/>
    <property type="project" value="InterPro"/>
</dbReference>
<keyword evidence="5 9" id="KW-0378">Hydrolase</keyword>
<name>A0AAW1H7Y5_SAPOF</name>
<evidence type="ECO:0000256" key="1">
    <source>
        <dbReference type="ARBA" id="ARBA00004191"/>
    </source>
</evidence>
<protein>
    <recommendedName>
        <fullName evidence="12">Polygalacturonase</fullName>
    </recommendedName>
</protein>
<sequence length="401" mass="42808">MDNSSKNYLITLSVIFLLAFIVNNPVLISGLNTYNVVTLGARPDGVTDTSKVFINAWNQACNTIGPSTILVPKGRYLIRYPIKFDGSNCKSVDINFNIMGTLIAPTDYRVLGNSDIWLSFESVTGVSITGGTLDGKGAGLWNCKLSNMGNCPRGATTMAFTNSNNVQIKGLKSINSQLYHIVFNGCNNVKVESASILASGNSPNTDGFHVQYSNNVAIINSNISTGDDCVSVGPATVGLLIQDVLCGPGHGISIGSLGKDLNEPGVQNVTVKDVTFTNTQNGLRIKSWGRPSNGFVKDVTFQHCNMVNVQNPIIIDQNYCPHNLGCPGKASGVQISDVIYQDIHGTSSTEVAVKFDCSPINPCENLKLEDVKLTYNNEEAMSLCVHAVGSSNGTVVPQSCL</sequence>
<evidence type="ECO:0000256" key="3">
    <source>
        <dbReference type="ARBA" id="ARBA00022512"/>
    </source>
</evidence>
<evidence type="ECO:0000256" key="9">
    <source>
        <dbReference type="RuleBase" id="RU361169"/>
    </source>
</evidence>
<dbReference type="Gene3D" id="2.160.20.10">
    <property type="entry name" value="Single-stranded right-handed beta-helix, Pectin lyase-like"/>
    <property type="match status" value="1"/>
</dbReference>
<evidence type="ECO:0000313" key="10">
    <source>
        <dbReference type="EMBL" id="KAK9672159.1"/>
    </source>
</evidence>
<keyword evidence="3" id="KW-0134">Cell wall</keyword>
<proteinExistence type="inferred from homology"/>
<organism evidence="10 11">
    <name type="scientific">Saponaria officinalis</name>
    <name type="common">Common soapwort</name>
    <name type="synonym">Lychnis saponaria</name>
    <dbReference type="NCBI Taxonomy" id="3572"/>
    <lineage>
        <taxon>Eukaryota</taxon>
        <taxon>Viridiplantae</taxon>
        <taxon>Streptophyta</taxon>
        <taxon>Embryophyta</taxon>
        <taxon>Tracheophyta</taxon>
        <taxon>Spermatophyta</taxon>
        <taxon>Magnoliopsida</taxon>
        <taxon>eudicotyledons</taxon>
        <taxon>Gunneridae</taxon>
        <taxon>Pentapetalae</taxon>
        <taxon>Caryophyllales</taxon>
        <taxon>Caryophyllaceae</taxon>
        <taxon>Caryophylleae</taxon>
        <taxon>Saponaria</taxon>
    </lineage>
</organism>
<dbReference type="InterPro" id="IPR012334">
    <property type="entry name" value="Pectin_lyas_fold"/>
</dbReference>
<keyword evidence="4" id="KW-0964">Secreted</keyword>
<keyword evidence="7" id="KW-0961">Cell wall biogenesis/degradation</keyword>
<dbReference type="GO" id="GO:0071555">
    <property type="term" value="P:cell wall organization"/>
    <property type="evidence" value="ECO:0007669"/>
    <property type="project" value="UniProtKB-KW"/>
</dbReference>
<reference evidence="10" key="1">
    <citation type="submission" date="2024-03" db="EMBL/GenBank/DDBJ databases">
        <title>WGS assembly of Saponaria officinalis var. Norfolk2.</title>
        <authorList>
            <person name="Jenkins J."/>
            <person name="Shu S."/>
            <person name="Grimwood J."/>
            <person name="Barry K."/>
            <person name="Goodstein D."/>
            <person name="Schmutz J."/>
            <person name="Leebens-Mack J."/>
            <person name="Osbourn A."/>
        </authorList>
    </citation>
    <scope>NUCLEOTIDE SEQUENCE [LARGE SCALE GENOMIC DNA]</scope>
    <source>
        <strain evidence="10">JIC</strain>
    </source>
</reference>
<evidence type="ECO:0000256" key="6">
    <source>
        <dbReference type="ARBA" id="ARBA00023295"/>
    </source>
</evidence>
<feature type="active site" evidence="8">
    <location>
        <position position="250"/>
    </location>
</feature>
<dbReference type="InterPro" id="IPR000743">
    <property type="entry name" value="Glyco_hydro_28"/>
</dbReference>
<dbReference type="PROSITE" id="PS00502">
    <property type="entry name" value="POLYGALACTURONASE"/>
    <property type="match status" value="1"/>
</dbReference>
<accession>A0AAW1H7Y5</accession>
<evidence type="ECO:0000256" key="4">
    <source>
        <dbReference type="ARBA" id="ARBA00022525"/>
    </source>
</evidence>
<keyword evidence="11" id="KW-1185">Reference proteome</keyword>
<dbReference type="PANTHER" id="PTHR31375">
    <property type="match status" value="1"/>
</dbReference>
<dbReference type="SMART" id="SM00710">
    <property type="entry name" value="PbH1"/>
    <property type="match status" value="5"/>
</dbReference>
<dbReference type="InterPro" id="IPR006626">
    <property type="entry name" value="PbH1"/>
</dbReference>
<dbReference type="EMBL" id="JBDFQZ010000012">
    <property type="protein sequence ID" value="KAK9672159.1"/>
    <property type="molecule type" value="Genomic_DNA"/>
</dbReference>
<dbReference type="InterPro" id="IPR011050">
    <property type="entry name" value="Pectin_lyase_fold/virulence"/>
</dbReference>
<dbReference type="Pfam" id="PF00295">
    <property type="entry name" value="Glyco_hydro_28"/>
    <property type="match status" value="1"/>
</dbReference>
<comment type="similarity">
    <text evidence="2 9">Belongs to the glycosyl hydrolase 28 family.</text>
</comment>
<evidence type="ECO:0000256" key="8">
    <source>
        <dbReference type="PROSITE-ProRule" id="PRU10052"/>
    </source>
</evidence>
<dbReference type="GO" id="GO:0004650">
    <property type="term" value="F:polygalacturonase activity"/>
    <property type="evidence" value="ECO:0007669"/>
    <property type="project" value="InterPro"/>
</dbReference>
<evidence type="ECO:0008006" key="12">
    <source>
        <dbReference type="Google" id="ProtNLM"/>
    </source>
</evidence>
<gene>
    <name evidence="10" type="ORF">RND81_12G080700</name>
</gene>
<evidence type="ECO:0000256" key="5">
    <source>
        <dbReference type="ARBA" id="ARBA00022801"/>
    </source>
</evidence>
<evidence type="ECO:0000256" key="7">
    <source>
        <dbReference type="ARBA" id="ARBA00023316"/>
    </source>
</evidence>
<dbReference type="SUPFAM" id="SSF51126">
    <property type="entry name" value="Pectin lyase-like"/>
    <property type="match status" value="1"/>
</dbReference>
<comment type="subcellular location">
    <subcellularLocation>
        <location evidence="1">Secreted</location>
        <location evidence="1">Cell wall</location>
    </subcellularLocation>
</comment>
<dbReference type="Proteomes" id="UP001443914">
    <property type="component" value="Unassembled WGS sequence"/>
</dbReference>
<evidence type="ECO:0000256" key="2">
    <source>
        <dbReference type="ARBA" id="ARBA00008834"/>
    </source>
</evidence>
<dbReference type="AlphaFoldDB" id="A0AAW1H7Y5"/>